<protein>
    <submittedName>
        <fullName evidence="9">ABC transporter permease subunit</fullName>
    </submittedName>
</protein>
<organism evidence="9 10">
    <name type="scientific">Mesobacillus selenatarsenatis</name>
    <dbReference type="NCBI Taxonomy" id="388741"/>
    <lineage>
        <taxon>Bacteria</taxon>
        <taxon>Bacillati</taxon>
        <taxon>Bacillota</taxon>
        <taxon>Bacilli</taxon>
        <taxon>Bacillales</taxon>
        <taxon>Bacillaceae</taxon>
        <taxon>Mesobacillus</taxon>
    </lineage>
</organism>
<dbReference type="SUPFAM" id="SSF161098">
    <property type="entry name" value="MetI-like"/>
    <property type="match status" value="1"/>
</dbReference>
<reference evidence="9 10" key="1">
    <citation type="submission" date="2020-03" db="EMBL/GenBank/DDBJ databases">
        <authorList>
            <person name="Sun Q."/>
        </authorList>
    </citation>
    <scope>NUCLEOTIDE SEQUENCE [LARGE SCALE GENOMIC DNA]</scope>
    <source>
        <strain evidence="9 10">KACC 21451</strain>
    </source>
</reference>
<feature type="transmembrane region" description="Helical" evidence="7">
    <location>
        <begin position="125"/>
        <end position="148"/>
    </location>
</feature>
<evidence type="ECO:0000313" key="10">
    <source>
        <dbReference type="Proteomes" id="UP000587942"/>
    </source>
</evidence>
<feature type="transmembrane region" description="Helical" evidence="7">
    <location>
        <begin position="272"/>
        <end position="293"/>
    </location>
</feature>
<dbReference type="AlphaFoldDB" id="A0A846TBJ4"/>
<accession>A0A846TBJ4</accession>
<evidence type="ECO:0000256" key="5">
    <source>
        <dbReference type="ARBA" id="ARBA00022989"/>
    </source>
</evidence>
<comment type="subcellular location">
    <subcellularLocation>
        <location evidence="1">Cell membrane</location>
        <topology evidence="1">Multi-pass membrane protein</topology>
    </subcellularLocation>
</comment>
<dbReference type="PANTHER" id="PTHR30465">
    <property type="entry name" value="INNER MEMBRANE ABC TRANSPORTER"/>
    <property type="match status" value="1"/>
</dbReference>
<evidence type="ECO:0000256" key="3">
    <source>
        <dbReference type="ARBA" id="ARBA00022475"/>
    </source>
</evidence>
<dbReference type="GO" id="GO:0005886">
    <property type="term" value="C:plasma membrane"/>
    <property type="evidence" value="ECO:0007669"/>
    <property type="project" value="UniProtKB-SubCell"/>
</dbReference>
<evidence type="ECO:0000256" key="1">
    <source>
        <dbReference type="ARBA" id="ARBA00004651"/>
    </source>
</evidence>
<dbReference type="GO" id="GO:0055085">
    <property type="term" value="P:transmembrane transport"/>
    <property type="evidence" value="ECO:0007669"/>
    <property type="project" value="InterPro"/>
</dbReference>
<keyword evidence="2" id="KW-0813">Transport</keyword>
<keyword evidence="6 7" id="KW-0472">Membrane</keyword>
<sequence>MWIFVAVFLILLVMMPRGNPDIDHSLSRQEMTDQYGEQMQTLQWETYKENILQTFKNAIADKSLGQTVHLLSVEEEVWRFFKKSLVLLIPSLFISLIFGVMKGIFDFRFSKGLASLPGQRTTSLLLSMPDFFVIISVQIGLMILVTYGFPHIDVYGSETLSNKLLGIFFLSMYPLVYIARVTQSVLQAEAGMDYIRTAMSKGTSSNKIIFIHMLGNGWLKILSHLNTITLYLLSNLFIVEFLTGYRGGAYRFFRAFEVKPVFTIGAKMEIEIPIIIEYILIFTFIVLLSQMASTIASDRQLRKEGNEV</sequence>
<feature type="transmembrane region" description="Helical" evidence="7">
    <location>
        <begin position="230"/>
        <end position="252"/>
    </location>
</feature>
<dbReference type="EMBL" id="JAAVUM010000006">
    <property type="protein sequence ID" value="NKE05923.1"/>
    <property type="molecule type" value="Genomic_DNA"/>
</dbReference>
<keyword evidence="3" id="KW-1003">Cell membrane</keyword>
<keyword evidence="4 7" id="KW-0812">Transmembrane</keyword>
<dbReference type="InterPro" id="IPR000515">
    <property type="entry name" value="MetI-like"/>
</dbReference>
<feature type="domain" description="ABC transmembrane type-1" evidence="8">
    <location>
        <begin position="96"/>
        <end position="290"/>
    </location>
</feature>
<name>A0A846TBJ4_9BACI</name>
<evidence type="ECO:0000256" key="2">
    <source>
        <dbReference type="ARBA" id="ARBA00022448"/>
    </source>
</evidence>
<evidence type="ECO:0000313" key="9">
    <source>
        <dbReference type="EMBL" id="NKE05923.1"/>
    </source>
</evidence>
<keyword evidence="5 7" id="KW-1133">Transmembrane helix</keyword>
<dbReference type="InterPro" id="IPR035906">
    <property type="entry name" value="MetI-like_sf"/>
</dbReference>
<evidence type="ECO:0000256" key="4">
    <source>
        <dbReference type="ARBA" id="ARBA00022692"/>
    </source>
</evidence>
<dbReference type="Proteomes" id="UP000587942">
    <property type="component" value="Unassembled WGS sequence"/>
</dbReference>
<comment type="caution">
    <text evidence="9">The sequence shown here is derived from an EMBL/GenBank/DDBJ whole genome shotgun (WGS) entry which is preliminary data.</text>
</comment>
<dbReference type="Pfam" id="PF00528">
    <property type="entry name" value="BPD_transp_1"/>
    <property type="match status" value="1"/>
</dbReference>
<gene>
    <name evidence="9" type="ORF">GWK17_10670</name>
</gene>
<dbReference type="PANTHER" id="PTHR30465:SF0">
    <property type="entry name" value="OLIGOPEPTIDE TRANSPORT SYSTEM PERMEASE PROTEIN APPB"/>
    <property type="match status" value="1"/>
</dbReference>
<evidence type="ECO:0000259" key="8">
    <source>
        <dbReference type="Pfam" id="PF00528"/>
    </source>
</evidence>
<proteinExistence type="predicted"/>
<evidence type="ECO:0000256" key="6">
    <source>
        <dbReference type="ARBA" id="ARBA00023136"/>
    </source>
</evidence>
<dbReference type="CDD" id="cd06261">
    <property type="entry name" value="TM_PBP2"/>
    <property type="match status" value="1"/>
</dbReference>
<feature type="transmembrane region" description="Helical" evidence="7">
    <location>
        <begin position="160"/>
        <end position="179"/>
    </location>
</feature>
<evidence type="ECO:0000256" key="7">
    <source>
        <dbReference type="SAM" id="Phobius"/>
    </source>
</evidence>
<dbReference type="Gene3D" id="1.10.3720.10">
    <property type="entry name" value="MetI-like"/>
    <property type="match status" value="1"/>
</dbReference>
<feature type="transmembrane region" description="Helical" evidence="7">
    <location>
        <begin position="85"/>
        <end position="105"/>
    </location>
</feature>